<dbReference type="PANTHER" id="PTHR14859:SF1">
    <property type="entry name" value="PGAP2-INTERACTING PROTEIN"/>
    <property type="match status" value="1"/>
</dbReference>
<dbReference type="GO" id="GO:0006506">
    <property type="term" value="P:GPI anchor biosynthetic process"/>
    <property type="evidence" value="ECO:0007669"/>
    <property type="project" value="TreeGrafter"/>
</dbReference>
<reference evidence="3 4" key="1">
    <citation type="submission" date="2019-06" db="EMBL/GenBank/DDBJ databases">
        <title>Echinicola alkalisoli sp. nov. isolated from saline soil.</title>
        <authorList>
            <person name="Sun J.-Q."/>
            <person name="Xu L."/>
        </authorList>
    </citation>
    <scope>NUCLEOTIDE SEQUENCE [LARGE SCALE GENOMIC DNA]</scope>
    <source>
        <strain evidence="3 4">LN3S3</strain>
    </source>
</reference>
<protein>
    <recommendedName>
        <fullName evidence="2">Endonuclease/exonuclease/phosphatase domain-containing protein</fullName>
    </recommendedName>
</protein>
<feature type="signal peptide" evidence="1">
    <location>
        <begin position="1"/>
        <end position="21"/>
    </location>
</feature>
<dbReference type="Proteomes" id="UP000316614">
    <property type="component" value="Chromosome"/>
</dbReference>
<dbReference type="OrthoDB" id="5447300at2"/>
<feature type="chain" id="PRO_5021736322" description="Endonuclease/exonuclease/phosphatase domain-containing protein" evidence="1">
    <location>
        <begin position="22"/>
        <end position="274"/>
    </location>
</feature>
<dbReference type="InterPro" id="IPR005135">
    <property type="entry name" value="Endo/exonuclease/phosphatase"/>
</dbReference>
<dbReference type="AlphaFoldDB" id="A0A514CKN7"/>
<keyword evidence="1" id="KW-0732">Signal</keyword>
<dbReference type="InterPro" id="IPR036691">
    <property type="entry name" value="Endo/exonu/phosph_ase_sf"/>
</dbReference>
<evidence type="ECO:0000256" key="1">
    <source>
        <dbReference type="SAM" id="SignalP"/>
    </source>
</evidence>
<accession>A0A514CKN7</accession>
<dbReference type="PANTHER" id="PTHR14859">
    <property type="entry name" value="CALCOFLUOR WHITE HYPERSENSITIVE PROTEIN PRECURSOR"/>
    <property type="match status" value="1"/>
</dbReference>
<dbReference type="GO" id="GO:0016020">
    <property type="term" value="C:membrane"/>
    <property type="evidence" value="ECO:0007669"/>
    <property type="project" value="GOC"/>
</dbReference>
<dbReference type="RefSeq" id="WP_141615594.1">
    <property type="nucleotide sequence ID" value="NZ_CP041253.1"/>
</dbReference>
<proteinExistence type="predicted"/>
<dbReference type="SUPFAM" id="SSF56219">
    <property type="entry name" value="DNase I-like"/>
    <property type="match status" value="1"/>
</dbReference>
<dbReference type="InterPro" id="IPR051916">
    <property type="entry name" value="GPI-anchor_lipid_remodeler"/>
</dbReference>
<evidence type="ECO:0000313" key="4">
    <source>
        <dbReference type="Proteomes" id="UP000316614"/>
    </source>
</evidence>
<gene>
    <name evidence="3" type="ORF">FKX85_15465</name>
</gene>
<dbReference type="GO" id="GO:0003824">
    <property type="term" value="F:catalytic activity"/>
    <property type="evidence" value="ECO:0007669"/>
    <property type="project" value="InterPro"/>
</dbReference>
<dbReference type="EMBL" id="CP041253">
    <property type="protein sequence ID" value="QDH80360.1"/>
    <property type="molecule type" value="Genomic_DNA"/>
</dbReference>
<evidence type="ECO:0000313" key="3">
    <source>
        <dbReference type="EMBL" id="QDH80360.1"/>
    </source>
</evidence>
<keyword evidence="4" id="KW-1185">Reference proteome</keyword>
<organism evidence="3 4">
    <name type="scientific">Echinicola soli</name>
    <dbReference type="NCBI Taxonomy" id="2591634"/>
    <lineage>
        <taxon>Bacteria</taxon>
        <taxon>Pseudomonadati</taxon>
        <taxon>Bacteroidota</taxon>
        <taxon>Cytophagia</taxon>
        <taxon>Cytophagales</taxon>
        <taxon>Cyclobacteriaceae</taxon>
        <taxon>Echinicola</taxon>
    </lineage>
</organism>
<dbReference type="Pfam" id="PF03372">
    <property type="entry name" value="Exo_endo_phos"/>
    <property type="match status" value="1"/>
</dbReference>
<dbReference type="KEGG" id="echi:FKX85_15465"/>
<feature type="domain" description="Endonuclease/exonuclease/phosphatase" evidence="2">
    <location>
        <begin position="37"/>
        <end position="261"/>
    </location>
</feature>
<evidence type="ECO:0000259" key="2">
    <source>
        <dbReference type="Pfam" id="PF03372"/>
    </source>
</evidence>
<sequence>MNTLFATTLFWLCVTFLPLGASSINTSREGNGTLKVMSYNVKYCAPYKSSTPDLDSIARIISHTDADIVFLQEIDRNTTRSGKVNQLELLSQKTGLTYYFYGKAISYQGGETGLGILSRYPMTDQQIHHLPRVELDGKYVSYRILMTAAITVEQKQLTIANTHMELTPENRELQVPAIDSVLSSSPYPVIFGGDFNATPEGPTMTSFSERGYASTCEGDQSKCFTIPSRDPDRKLDYILFRPRTSFGVKSHEVLQTEASDHLPIITLFDFKSNP</sequence>
<dbReference type="Gene3D" id="3.60.10.10">
    <property type="entry name" value="Endonuclease/exonuclease/phosphatase"/>
    <property type="match status" value="1"/>
</dbReference>
<name>A0A514CKN7_9BACT</name>